<dbReference type="RefSeq" id="XP_033600815.1">
    <property type="nucleotide sequence ID" value="XM_033741822.1"/>
</dbReference>
<organism evidence="4 5">
    <name type="scientific">Pseudovirgaria hyperparasitica</name>
    <dbReference type="NCBI Taxonomy" id="470096"/>
    <lineage>
        <taxon>Eukaryota</taxon>
        <taxon>Fungi</taxon>
        <taxon>Dikarya</taxon>
        <taxon>Ascomycota</taxon>
        <taxon>Pezizomycotina</taxon>
        <taxon>Dothideomycetes</taxon>
        <taxon>Dothideomycetes incertae sedis</taxon>
        <taxon>Acrospermales</taxon>
        <taxon>Acrospermaceae</taxon>
        <taxon>Pseudovirgaria</taxon>
    </lineage>
</organism>
<proteinExistence type="inferred from homology"/>
<reference evidence="4" key="1">
    <citation type="journal article" date="2020" name="Stud. Mycol.">
        <title>101 Dothideomycetes genomes: a test case for predicting lifestyles and emergence of pathogens.</title>
        <authorList>
            <person name="Haridas S."/>
            <person name="Albert R."/>
            <person name="Binder M."/>
            <person name="Bloem J."/>
            <person name="Labutti K."/>
            <person name="Salamov A."/>
            <person name="Andreopoulos B."/>
            <person name="Baker S."/>
            <person name="Barry K."/>
            <person name="Bills G."/>
            <person name="Bluhm B."/>
            <person name="Cannon C."/>
            <person name="Castanera R."/>
            <person name="Culley D."/>
            <person name="Daum C."/>
            <person name="Ezra D."/>
            <person name="Gonzalez J."/>
            <person name="Henrissat B."/>
            <person name="Kuo A."/>
            <person name="Liang C."/>
            <person name="Lipzen A."/>
            <person name="Lutzoni F."/>
            <person name="Magnuson J."/>
            <person name="Mondo S."/>
            <person name="Nolan M."/>
            <person name="Ohm R."/>
            <person name="Pangilinan J."/>
            <person name="Park H.-J."/>
            <person name="Ramirez L."/>
            <person name="Alfaro M."/>
            <person name="Sun H."/>
            <person name="Tritt A."/>
            <person name="Yoshinaga Y."/>
            <person name="Zwiers L.-H."/>
            <person name="Turgeon B."/>
            <person name="Goodwin S."/>
            <person name="Spatafora J."/>
            <person name="Crous P."/>
            <person name="Grigoriev I."/>
        </authorList>
    </citation>
    <scope>NUCLEOTIDE SEQUENCE</scope>
    <source>
        <strain evidence="4">CBS 121739</strain>
    </source>
</reference>
<dbReference type="EMBL" id="ML996571">
    <property type="protein sequence ID" value="KAF2758364.1"/>
    <property type="molecule type" value="Genomic_DNA"/>
</dbReference>
<dbReference type="InterPro" id="IPR002347">
    <property type="entry name" value="SDR_fam"/>
</dbReference>
<dbReference type="InterPro" id="IPR020904">
    <property type="entry name" value="Sc_DH/Rdtase_CS"/>
</dbReference>
<dbReference type="InterPro" id="IPR036291">
    <property type="entry name" value="NAD(P)-bd_dom_sf"/>
</dbReference>
<dbReference type="PANTHER" id="PTHR43008:SF10">
    <property type="entry name" value="CHAIN DEHYDROGENASE_OXIDOREDUCTASE, PUTATIVE (AFU_ORTHOLOGUE AFUA_2G15740)-RELATED"/>
    <property type="match status" value="1"/>
</dbReference>
<dbReference type="PROSITE" id="PS00061">
    <property type="entry name" value="ADH_SHORT"/>
    <property type="match status" value="1"/>
</dbReference>
<dbReference type="GO" id="GO:0016616">
    <property type="term" value="F:oxidoreductase activity, acting on the CH-OH group of donors, NAD or NADP as acceptor"/>
    <property type="evidence" value="ECO:0007669"/>
    <property type="project" value="UniProtKB-ARBA"/>
</dbReference>
<dbReference type="Proteomes" id="UP000799437">
    <property type="component" value="Unassembled WGS sequence"/>
</dbReference>
<dbReference type="GeneID" id="54482876"/>
<dbReference type="AlphaFoldDB" id="A0A6A6W8K6"/>
<dbReference type="Pfam" id="PF13561">
    <property type="entry name" value="adh_short_C2"/>
    <property type="match status" value="1"/>
</dbReference>
<name>A0A6A6W8K6_9PEZI</name>
<evidence type="ECO:0000256" key="2">
    <source>
        <dbReference type="ARBA" id="ARBA00022857"/>
    </source>
</evidence>
<sequence length="255" mass="27229">IIGAAQGLGLSMAEGVAEAGGTVYCLDRQRECGSNFSNAQELIPRDSQGAMIYGQVDVQDTKALHRTIQDIADKHGQLNGCIAAAGINEVIPALEYTVSQSNHTMSINFDGVMQTATACAKQIYKHNTPNGSIVLIASMSGVVANRGLNCPVYNASKAAVTQLARNLAMEWGRKEEDGSGGIRVNCISPGNILTPRVVQHFVDQPHLRSQWEDGNMLGRVSRAEEFGGAGIFLLSKASSFMTGHNMLIDGGYTSW</sequence>
<dbReference type="PANTHER" id="PTHR43008">
    <property type="entry name" value="BENZIL REDUCTASE"/>
    <property type="match status" value="1"/>
</dbReference>
<dbReference type="GO" id="GO:0050664">
    <property type="term" value="F:oxidoreductase activity, acting on NAD(P)H, oxygen as acceptor"/>
    <property type="evidence" value="ECO:0007669"/>
    <property type="project" value="TreeGrafter"/>
</dbReference>
<evidence type="ECO:0000256" key="1">
    <source>
        <dbReference type="ARBA" id="ARBA00006484"/>
    </source>
</evidence>
<evidence type="ECO:0000256" key="3">
    <source>
        <dbReference type="ARBA" id="ARBA00023002"/>
    </source>
</evidence>
<feature type="non-terminal residue" evidence="4">
    <location>
        <position position="1"/>
    </location>
</feature>
<keyword evidence="3" id="KW-0560">Oxidoreductase</keyword>
<dbReference type="SUPFAM" id="SSF51735">
    <property type="entry name" value="NAD(P)-binding Rossmann-fold domains"/>
    <property type="match status" value="1"/>
</dbReference>
<keyword evidence="5" id="KW-1185">Reference proteome</keyword>
<dbReference type="PRINTS" id="PR00080">
    <property type="entry name" value="SDRFAMILY"/>
</dbReference>
<dbReference type="PRINTS" id="PR00081">
    <property type="entry name" value="GDHRDH"/>
</dbReference>
<protein>
    <submittedName>
        <fullName evidence="4">D-arabinitol 2-dehydrogenase</fullName>
    </submittedName>
</protein>
<keyword evidence="2" id="KW-0521">NADP</keyword>
<evidence type="ECO:0000313" key="4">
    <source>
        <dbReference type="EMBL" id="KAF2758364.1"/>
    </source>
</evidence>
<gene>
    <name evidence="4" type="ORF">EJ05DRAFT_438182</name>
</gene>
<evidence type="ECO:0000313" key="5">
    <source>
        <dbReference type="Proteomes" id="UP000799437"/>
    </source>
</evidence>
<comment type="similarity">
    <text evidence="1">Belongs to the short-chain dehydrogenases/reductases (SDR) family.</text>
</comment>
<dbReference type="OrthoDB" id="1669814at2759"/>
<dbReference type="Gene3D" id="3.40.50.720">
    <property type="entry name" value="NAD(P)-binding Rossmann-like Domain"/>
    <property type="match status" value="1"/>
</dbReference>
<accession>A0A6A6W8K6</accession>